<dbReference type="FunFam" id="1.20.1250.20:FF:000011">
    <property type="entry name" value="MFS multidrug transporter, putative"/>
    <property type="match status" value="1"/>
</dbReference>
<feature type="transmembrane region" description="Helical" evidence="10">
    <location>
        <begin position="393"/>
        <end position="413"/>
    </location>
</feature>
<feature type="transmembrane region" description="Helical" evidence="10">
    <location>
        <begin position="229"/>
        <end position="250"/>
    </location>
</feature>
<reference evidence="12 13" key="1">
    <citation type="submission" date="2023-11" db="EMBL/GenBank/DDBJ databases">
        <title>An acidophilic fungus is an integral part of prey digestion in a carnivorous sundew plant.</title>
        <authorList>
            <person name="Tsai I.J."/>
        </authorList>
    </citation>
    <scope>NUCLEOTIDE SEQUENCE [LARGE SCALE GENOMIC DNA]</scope>
    <source>
        <strain evidence="12">169a</strain>
    </source>
</reference>
<dbReference type="InterPro" id="IPR020846">
    <property type="entry name" value="MFS_dom"/>
</dbReference>
<dbReference type="Gene3D" id="1.20.1250.20">
    <property type="entry name" value="MFS general substrate transporter like domains"/>
    <property type="match status" value="1"/>
</dbReference>
<feature type="transmembrane region" description="Helical" evidence="10">
    <location>
        <begin position="458"/>
        <end position="482"/>
    </location>
</feature>
<sequence length="564" mass="62532">MLSLIRDTVFGRILRAVTKKNVLRYEEEYSPAGCVARLQSLGKPKSVRQLSNENSDSGKEGEDSKESNGAEAPGDKENETLLVDWYGPDDQENPMNWSSPKKLFVTFEICFLTTAIYSGSSIYTPALPSVAETFGVSNVASVLGLTLFILGYGLGPMIWSPMSEVPFIGRGPVYIGTLALFVALQGAVVTSRSFGALMVLRFLTGFVGSPVFATGGATCTDMYKPSKRAYAISVWGISAVCGPAIGPIVGGYVTQYGPLDGTTFKSPWQWSMYTLLWLSALCFISLFFLLPETSSSNILFRRAQRLRRAQSLKQITTDAKLISQSEVDAAEMETSEIIQMCFVLPFTLNFTEPMVFFLNVYTALIYGLLYIWFESFPIVFQGIYGFSLGQLGLSFLGLFAGILVIAPPFFWWIRKYLEPQFDENGEITPEKRLPPCCVSAFCIPICLFWFGWSARPDVHWIVPIIGTAWFSIGAFPLFNSILNYLPDAYPKHVASVMAGNDLFRSSFGAAFPLFARAMYDDLGIAWASSTLAFISIAFIPIPFVLYKFGARLRNNHSKIARKDF</sequence>
<feature type="transmembrane region" description="Helical" evidence="10">
    <location>
        <begin position="354"/>
        <end position="373"/>
    </location>
</feature>
<evidence type="ECO:0000256" key="5">
    <source>
        <dbReference type="ARBA" id="ARBA00038347"/>
    </source>
</evidence>
<feature type="transmembrane region" description="Helical" evidence="10">
    <location>
        <begin position="525"/>
        <end position="546"/>
    </location>
</feature>
<feature type="transmembrane region" description="Helical" evidence="10">
    <location>
        <begin position="270"/>
        <end position="290"/>
    </location>
</feature>
<feature type="region of interest" description="Disordered" evidence="9">
    <location>
        <begin position="45"/>
        <end position="75"/>
    </location>
</feature>
<feature type="transmembrane region" description="Helical" evidence="10">
    <location>
        <begin position="167"/>
        <end position="188"/>
    </location>
</feature>
<evidence type="ECO:0000313" key="13">
    <source>
        <dbReference type="Proteomes" id="UP001303373"/>
    </source>
</evidence>
<feature type="transmembrane region" description="Helical" evidence="10">
    <location>
        <begin position="194"/>
        <end position="217"/>
    </location>
</feature>
<dbReference type="SUPFAM" id="SSF103473">
    <property type="entry name" value="MFS general substrate transporter"/>
    <property type="match status" value="1"/>
</dbReference>
<dbReference type="Proteomes" id="UP001303373">
    <property type="component" value="Chromosome 12"/>
</dbReference>
<evidence type="ECO:0000256" key="10">
    <source>
        <dbReference type="SAM" id="Phobius"/>
    </source>
</evidence>
<comment type="similarity">
    <text evidence="5">Belongs to the major facilitator superfamily. CAR1 family.</text>
</comment>
<dbReference type="InterPro" id="IPR011701">
    <property type="entry name" value="MFS"/>
</dbReference>
<feature type="transmembrane region" description="Helical" evidence="10">
    <location>
        <begin position="502"/>
        <end position="519"/>
    </location>
</feature>
<evidence type="ECO:0000256" key="2">
    <source>
        <dbReference type="ARBA" id="ARBA00022692"/>
    </source>
</evidence>
<dbReference type="GO" id="GO:1990961">
    <property type="term" value="P:xenobiotic detoxification by transmembrane export across the plasma membrane"/>
    <property type="evidence" value="ECO:0007669"/>
    <property type="project" value="TreeGrafter"/>
</dbReference>
<evidence type="ECO:0000256" key="8">
    <source>
        <dbReference type="ARBA" id="ARBA00077167"/>
    </source>
</evidence>
<proteinExistence type="inferred from homology"/>
<dbReference type="Pfam" id="PF07690">
    <property type="entry name" value="MFS_1"/>
    <property type="match status" value="1"/>
</dbReference>
<dbReference type="EMBL" id="CP138591">
    <property type="protein sequence ID" value="WPH04223.1"/>
    <property type="molecule type" value="Genomic_DNA"/>
</dbReference>
<evidence type="ECO:0000256" key="6">
    <source>
        <dbReference type="ARBA" id="ARBA00053977"/>
    </source>
</evidence>
<comment type="subcellular location">
    <subcellularLocation>
        <location evidence="1">Membrane</location>
        <topology evidence="1">Multi-pass membrane protein</topology>
    </subcellularLocation>
</comment>
<accession>A0AAQ3MC01</accession>
<feature type="transmembrane region" description="Helical" evidence="10">
    <location>
        <begin position="433"/>
        <end position="452"/>
    </location>
</feature>
<evidence type="ECO:0000256" key="7">
    <source>
        <dbReference type="ARBA" id="ARBA00069139"/>
    </source>
</evidence>
<feature type="domain" description="Major facilitator superfamily (MFS) profile" evidence="11">
    <location>
        <begin position="103"/>
        <end position="555"/>
    </location>
</feature>
<dbReference type="GO" id="GO:0015244">
    <property type="term" value="F:fluconazole transmembrane transporter activity"/>
    <property type="evidence" value="ECO:0007669"/>
    <property type="project" value="TreeGrafter"/>
</dbReference>
<dbReference type="InterPro" id="IPR036259">
    <property type="entry name" value="MFS_trans_sf"/>
</dbReference>
<keyword evidence="3 10" id="KW-1133">Transmembrane helix</keyword>
<gene>
    <name evidence="12" type="ORF">R9X50_00711200</name>
</gene>
<dbReference type="AlphaFoldDB" id="A0AAQ3MC01"/>
<name>A0AAQ3MC01_9PEZI</name>
<keyword evidence="2 10" id="KW-0812">Transmembrane</keyword>
<evidence type="ECO:0000259" key="11">
    <source>
        <dbReference type="PROSITE" id="PS50850"/>
    </source>
</evidence>
<evidence type="ECO:0000256" key="4">
    <source>
        <dbReference type="ARBA" id="ARBA00023136"/>
    </source>
</evidence>
<comment type="function">
    <text evidence="6">MFS transporter; part of the gene cluster that mediates the biosynthesis of cercosporin, a light-activated, non-host-selective toxin. The perylenequinone chromophore of cercosporin absorbs light energy to attain an electronically-activated triplet state and produces active oxygen species such as the hydroxyl radical, superoxide, hydrogen peroxide or singlet oxygen upon reaction with oxygen molecules. These reactive oxygen species cause damage to various cellular components including lipids, proteins and nucleic acids. Responsible for secretion and accumulation of cercosporin, but does not play any roles in self-protection against the toxicity of cercosporin.</text>
</comment>
<dbReference type="GO" id="GO:0005886">
    <property type="term" value="C:plasma membrane"/>
    <property type="evidence" value="ECO:0007669"/>
    <property type="project" value="TreeGrafter"/>
</dbReference>
<feature type="compositionally biased region" description="Basic and acidic residues" evidence="9">
    <location>
        <begin position="56"/>
        <end position="75"/>
    </location>
</feature>
<evidence type="ECO:0000256" key="1">
    <source>
        <dbReference type="ARBA" id="ARBA00004141"/>
    </source>
</evidence>
<dbReference type="PANTHER" id="PTHR23502">
    <property type="entry name" value="MAJOR FACILITATOR SUPERFAMILY"/>
    <property type="match status" value="1"/>
</dbReference>
<keyword evidence="13" id="KW-1185">Reference proteome</keyword>
<protein>
    <recommendedName>
        <fullName evidence="7">Cercosporin MFS transporter CTB4</fullName>
    </recommendedName>
    <alternativeName>
        <fullName evidence="8">Cercosporin toxin biosynthesis cluster protein 4</fullName>
    </alternativeName>
</protein>
<dbReference type="PROSITE" id="PS50850">
    <property type="entry name" value="MFS"/>
    <property type="match status" value="1"/>
</dbReference>
<evidence type="ECO:0000256" key="9">
    <source>
        <dbReference type="SAM" id="MobiDB-lite"/>
    </source>
</evidence>
<dbReference type="CDD" id="cd17323">
    <property type="entry name" value="MFS_Tpo1_MDR_like"/>
    <property type="match status" value="1"/>
</dbReference>
<evidence type="ECO:0000313" key="12">
    <source>
        <dbReference type="EMBL" id="WPH04223.1"/>
    </source>
</evidence>
<evidence type="ECO:0000256" key="3">
    <source>
        <dbReference type="ARBA" id="ARBA00022989"/>
    </source>
</evidence>
<feature type="transmembrane region" description="Helical" evidence="10">
    <location>
        <begin position="135"/>
        <end position="155"/>
    </location>
</feature>
<keyword evidence="4 10" id="KW-0472">Membrane</keyword>
<organism evidence="12 13">
    <name type="scientific">Acrodontium crateriforme</name>
    <dbReference type="NCBI Taxonomy" id="150365"/>
    <lineage>
        <taxon>Eukaryota</taxon>
        <taxon>Fungi</taxon>
        <taxon>Dikarya</taxon>
        <taxon>Ascomycota</taxon>
        <taxon>Pezizomycotina</taxon>
        <taxon>Dothideomycetes</taxon>
        <taxon>Dothideomycetidae</taxon>
        <taxon>Mycosphaerellales</taxon>
        <taxon>Teratosphaeriaceae</taxon>
        <taxon>Acrodontium</taxon>
    </lineage>
</organism>
<feature type="transmembrane region" description="Helical" evidence="10">
    <location>
        <begin position="103"/>
        <end position="123"/>
    </location>
</feature>
<dbReference type="PANTHER" id="PTHR23502:SF23">
    <property type="entry name" value="FLUCONAZOLE RESISTANCE PROTEIN 1"/>
    <property type="match status" value="1"/>
</dbReference>